<dbReference type="InterPro" id="IPR006340">
    <property type="entry name" value="DUF436"/>
</dbReference>
<gene>
    <name evidence="2" type="ORF">SAMN05443507_1169</name>
</gene>
<organism evidence="2 3">
    <name type="scientific">Alicyclobacillus tolerans</name>
    <dbReference type="NCBI Taxonomy" id="90970"/>
    <lineage>
        <taxon>Bacteria</taxon>
        <taxon>Bacillati</taxon>
        <taxon>Bacillota</taxon>
        <taxon>Bacilli</taxon>
        <taxon>Bacillales</taxon>
        <taxon>Alicyclobacillaceae</taxon>
        <taxon>Alicyclobacillus</taxon>
    </lineage>
</organism>
<dbReference type="AlphaFoldDB" id="A0A1M6TAQ1"/>
<accession>A0A1M6TAQ1</accession>
<evidence type="ECO:0000256" key="1">
    <source>
        <dbReference type="HAMAP-Rule" id="MF_00800"/>
    </source>
</evidence>
<dbReference type="RefSeq" id="WP_242650294.1">
    <property type="nucleotide sequence ID" value="NZ_FRAF01000016.1"/>
</dbReference>
<dbReference type="Pfam" id="PF04260">
    <property type="entry name" value="DUF436"/>
    <property type="match status" value="1"/>
</dbReference>
<evidence type="ECO:0000313" key="2">
    <source>
        <dbReference type="EMBL" id="SHK53828.1"/>
    </source>
</evidence>
<dbReference type="SUPFAM" id="SSF110710">
    <property type="entry name" value="TTHA0583/YokD-like"/>
    <property type="match status" value="1"/>
</dbReference>
<dbReference type="NCBIfam" id="TIGR01440">
    <property type="entry name" value="TIGR01440 family protein"/>
    <property type="match status" value="1"/>
</dbReference>
<evidence type="ECO:0000313" key="3">
    <source>
        <dbReference type="Proteomes" id="UP000184016"/>
    </source>
</evidence>
<dbReference type="HAMAP" id="MF_00800">
    <property type="entry name" value="UPF0340"/>
    <property type="match status" value="1"/>
</dbReference>
<comment type="similarity">
    <text evidence="1">Belongs to the UPF0340 family.</text>
</comment>
<name>A0A1M6TAQ1_9BACL</name>
<dbReference type="STRING" id="1830138.SAMN05443507_1169"/>
<dbReference type="EMBL" id="FRAF01000016">
    <property type="protein sequence ID" value="SHK53828.1"/>
    <property type="molecule type" value="Genomic_DNA"/>
</dbReference>
<dbReference type="Proteomes" id="UP000184016">
    <property type="component" value="Unassembled WGS sequence"/>
</dbReference>
<dbReference type="Gene3D" id="3.40.50.10360">
    <property type="entry name" value="Hypothetical protein TT1679"/>
    <property type="match status" value="1"/>
</dbReference>
<dbReference type="PIRSF" id="PIRSF007510">
    <property type="entry name" value="UCP007510"/>
    <property type="match status" value="1"/>
</dbReference>
<keyword evidence="3" id="KW-1185">Reference proteome</keyword>
<sequence length="214" mass="22860">MERMLPTESDSCDHPSPQVVDRQQQNLNIAEPLRAILDEFQQLACLGTGQVLVVGASSSEVAGQRIGTATSMAIGQQIVDIFLQWSSETGCQLAFQCCEHLNRALVVNRQLAMTHGWQEVSAIPVPGAGGAVAAAAYRKMSDACLVSAIAADAGVDIGDTLIGMHLKPVAVPVRISVQSIGHAHLVLARTRPPLIGGMRAVYSREEAEKRWLAK</sequence>
<protein>
    <recommendedName>
        <fullName evidence="1">UPF0340 protein SAMN05443507_1169</fullName>
    </recommendedName>
</protein>
<reference evidence="3" key="1">
    <citation type="submission" date="2016-11" db="EMBL/GenBank/DDBJ databases">
        <authorList>
            <person name="Varghese N."/>
            <person name="Submissions S."/>
        </authorList>
    </citation>
    <scope>NUCLEOTIDE SEQUENCE [LARGE SCALE GENOMIC DNA]</scope>
    <source>
        <strain evidence="3">USBA-503</strain>
    </source>
</reference>
<proteinExistence type="inferred from homology"/>
<dbReference type="InterPro" id="IPR028345">
    <property type="entry name" value="Antibiotic_NAT-like"/>
</dbReference>